<dbReference type="GO" id="GO:0003677">
    <property type="term" value="F:DNA binding"/>
    <property type="evidence" value="ECO:0007669"/>
    <property type="project" value="InterPro"/>
</dbReference>
<protein>
    <submittedName>
        <fullName evidence="2">Integrase</fullName>
    </submittedName>
</protein>
<dbReference type="InterPro" id="IPR013762">
    <property type="entry name" value="Integrase-like_cat_sf"/>
</dbReference>
<dbReference type="AlphaFoldDB" id="A0A7J3XXV1"/>
<comment type="caution">
    <text evidence="2">The sequence shown here is derived from an EMBL/GenBank/DDBJ whole genome shotgun (WGS) entry which is preliminary data.</text>
</comment>
<name>A0A7J3XXV1_9CREN</name>
<dbReference type="InterPro" id="IPR031857">
    <property type="entry name" value="Integrase_SSV1_C"/>
</dbReference>
<evidence type="ECO:0000313" key="2">
    <source>
        <dbReference type="EMBL" id="HHP67319.1"/>
    </source>
</evidence>
<dbReference type="Gene3D" id="1.10.443.10">
    <property type="entry name" value="Intergrase catalytic core"/>
    <property type="match status" value="1"/>
</dbReference>
<proteinExistence type="predicted"/>
<dbReference type="GO" id="GO:0015074">
    <property type="term" value="P:DNA integration"/>
    <property type="evidence" value="ECO:0007669"/>
    <property type="project" value="InterPro"/>
</dbReference>
<feature type="domain" description="Integrase SSV1 C-terminal" evidence="1">
    <location>
        <begin position="250"/>
        <end position="425"/>
    </location>
</feature>
<dbReference type="EMBL" id="DRYK01000014">
    <property type="protein sequence ID" value="HHP67319.1"/>
    <property type="molecule type" value="Genomic_DNA"/>
</dbReference>
<dbReference type="Pfam" id="PF16795">
    <property type="entry name" value="Phage_integr_3"/>
    <property type="match status" value="1"/>
</dbReference>
<organism evidence="2">
    <name type="scientific">Thermogladius calderae</name>
    <dbReference type="NCBI Taxonomy" id="1200300"/>
    <lineage>
        <taxon>Archaea</taxon>
        <taxon>Thermoproteota</taxon>
        <taxon>Thermoprotei</taxon>
        <taxon>Desulfurococcales</taxon>
        <taxon>Desulfurococcaceae</taxon>
        <taxon>Thermogladius</taxon>
    </lineage>
</organism>
<dbReference type="GO" id="GO:0006310">
    <property type="term" value="P:DNA recombination"/>
    <property type="evidence" value="ECO:0007669"/>
    <property type="project" value="InterPro"/>
</dbReference>
<accession>A0A7J3XXV1</accession>
<evidence type="ECO:0000259" key="1">
    <source>
        <dbReference type="Pfam" id="PF16795"/>
    </source>
</evidence>
<gene>
    <name evidence="2" type="ORF">ENM60_00745</name>
</gene>
<reference evidence="2" key="1">
    <citation type="journal article" date="2020" name="mSystems">
        <title>Genome- and Community-Level Interaction Insights into Carbon Utilization and Element Cycling Functions of Hydrothermarchaeota in Hydrothermal Sediment.</title>
        <authorList>
            <person name="Zhou Z."/>
            <person name="Liu Y."/>
            <person name="Xu W."/>
            <person name="Pan J."/>
            <person name="Luo Z.H."/>
            <person name="Li M."/>
        </authorList>
    </citation>
    <scope>NUCLEOTIDE SEQUENCE [LARGE SCALE GENOMIC DNA]</scope>
    <source>
        <strain evidence="2">SpSt-110</strain>
    </source>
</reference>
<sequence>MSELTGSTHSPTPWFTRVDVGALSEEARRLILERVKSKLGFNKTLEALGISRGSLHNYLQGARVVPDNVVYKALQYLEEREFNEIVKGLDRLRAIGIIRGDGSVDYSLVLEAIALATRDEYLKQALLKFTVENFREDLRKMLSLSLAHTTFKWEPGFEEFLRERKKRKRVVDPETIAYYRSLFKKHLEGKTLSEELVDYVINHENKWLRNVFRHYIQYLYYLRRIPPETYGWLMEVVPSRSYKLDVRSYPISIEDLAKTMKTLRESHELYYLVYRLMLEGGLRLSHAIYILENYKPREIVEISGLGVDTPRLVCFNNRGFCRYYVGIRETAKPCEWAYFSTKTLKLLEEYAGSTVNRRPLELYVKRRGLLLPKYMRKAAWRIMVRVMPREVARFIESRFGELKVSEARYEDLLGEADNYYPRYLEELNKLLTPGAPAPDTK</sequence>